<dbReference type="EMBL" id="RDRB01000009">
    <property type="protein sequence ID" value="ROT98526.1"/>
    <property type="molecule type" value="Genomic_DNA"/>
</dbReference>
<sequence>MRRAFLIIPLLVLAACEAGPGGAPFGLAGASPPRPAGIGDAELAAFRAAVVEAGCRVTNAEEAAVVEARTGLTEDQLRDVVEYLAGQGELVDARDTGFVLASGTCAEVASGAG</sequence>
<gene>
    <name evidence="1" type="ORF">EAT49_16425</name>
</gene>
<dbReference type="OrthoDB" id="7874896at2"/>
<name>A0A3N2QTH6_9RHOB</name>
<dbReference type="PROSITE" id="PS51257">
    <property type="entry name" value="PROKAR_LIPOPROTEIN"/>
    <property type="match status" value="1"/>
</dbReference>
<reference evidence="1 2" key="1">
    <citation type="submission" date="2018-10" db="EMBL/GenBank/DDBJ databases">
        <title>Histidinibacterium lentulum gen. nov., sp. nov., a marine bacterium from the culture broth of Picochlorum sp. 122.</title>
        <authorList>
            <person name="Wang G."/>
        </authorList>
    </citation>
    <scope>NUCLEOTIDE SEQUENCE [LARGE SCALE GENOMIC DNA]</scope>
    <source>
        <strain evidence="1 2">B17</strain>
    </source>
</reference>
<evidence type="ECO:0000313" key="1">
    <source>
        <dbReference type="EMBL" id="ROT98526.1"/>
    </source>
</evidence>
<evidence type="ECO:0000313" key="2">
    <source>
        <dbReference type="Proteomes" id="UP000268016"/>
    </source>
</evidence>
<keyword evidence="2" id="KW-1185">Reference proteome</keyword>
<dbReference type="Proteomes" id="UP000268016">
    <property type="component" value="Unassembled WGS sequence"/>
</dbReference>
<organism evidence="1 2">
    <name type="scientific">Histidinibacterium lentulum</name>
    <dbReference type="NCBI Taxonomy" id="2480588"/>
    <lineage>
        <taxon>Bacteria</taxon>
        <taxon>Pseudomonadati</taxon>
        <taxon>Pseudomonadota</taxon>
        <taxon>Alphaproteobacteria</taxon>
        <taxon>Rhodobacterales</taxon>
        <taxon>Paracoccaceae</taxon>
        <taxon>Histidinibacterium</taxon>
    </lineage>
</organism>
<comment type="caution">
    <text evidence="1">The sequence shown here is derived from an EMBL/GenBank/DDBJ whole genome shotgun (WGS) entry which is preliminary data.</text>
</comment>
<accession>A0A3N2QTH6</accession>
<dbReference type="AlphaFoldDB" id="A0A3N2QTH6"/>
<dbReference type="RefSeq" id="WP_123643393.1">
    <property type="nucleotide sequence ID" value="NZ_ML119089.1"/>
</dbReference>
<proteinExistence type="predicted"/>
<evidence type="ECO:0008006" key="3">
    <source>
        <dbReference type="Google" id="ProtNLM"/>
    </source>
</evidence>
<protein>
    <recommendedName>
        <fullName evidence="3">NADH dehydrogenase</fullName>
    </recommendedName>
</protein>